<proteinExistence type="inferred from homology"/>
<name>A0A7S4PMV4_9EUKA</name>
<dbReference type="NCBIfam" id="NF005559">
    <property type="entry name" value="PRK07231.1"/>
    <property type="match status" value="1"/>
</dbReference>
<dbReference type="PANTHER" id="PTHR43943:SF2">
    <property type="entry name" value="DEHYDROGENASE_REDUCTASE 4"/>
    <property type="match status" value="1"/>
</dbReference>
<comment type="similarity">
    <text evidence="1">Belongs to the short-chain dehydrogenases/reductases (SDR) family.</text>
</comment>
<dbReference type="PRINTS" id="PR00081">
    <property type="entry name" value="GDHRDH"/>
</dbReference>
<dbReference type="FunFam" id="3.40.50.720:FF:000084">
    <property type="entry name" value="Short-chain dehydrogenase reductase"/>
    <property type="match status" value="1"/>
</dbReference>
<dbReference type="SUPFAM" id="SSF51735">
    <property type="entry name" value="NAD(P)-binding Rossmann-fold domains"/>
    <property type="match status" value="1"/>
</dbReference>
<gene>
    <name evidence="2" type="ORF">NAES01612_LOCUS25915</name>
</gene>
<evidence type="ECO:0000256" key="1">
    <source>
        <dbReference type="ARBA" id="ARBA00006484"/>
    </source>
</evidence>
<dbReference type="PANTHER" id="PTHR43943">
    <property type="entry name" value="DEHYDROGENASE/REDUCTASE (SDR FAMILY) MEMBER 4"/>
    <property type="match status" value="1"/>
</dbReference>
<accession>A0A7S4PMV4</accession>
<organism evidence="2">
    <name type="scientific">Paramoeba aestuarina</name>
    <dbReference type="NCBI Taxonomy" id="180227"/>
    <lineage>
        <taxon>Eukaryota</taxon>
        <taxon>Amoebozoa</taxon>
        <taxon>Discosea</taxon>
        <taxon>Flabellinia</taxon>
        <taxon>Dactylopodida</taxon>
        <taxon>Paramoebidae</taxon>
        <taxon>Paramoeba</taxon>
    </lineage>
</organism>
<dbReference type="PRINTS" id="PR00080">
    <property type="entry name" value="SDRFAMILY"/>
</dbReference>
<dbReference type="InterPro" id="IPR002347">
    <property type="entry name" value="SDR_fam"/>
</dbReference>
<dbReference type="EMBL" id="HBKR01039699">
    <property type="protein sequence ID" value="CAE2340272.1"/>
    <property type="molecule type" value="Transcribed_RNA"/>
</dbReference>
<dbReference type="AlphaFoldDB" id="A0A7S4PMV4"/>
<dbReference type="Pfam" id="PF13561">
    <property type="entry name" value="adh_short_C2"/>
    <property type="match status" value="1"/>
</dbReference>
<dbReference type="Gene3D" id="3.40.50.720">
    <property type="entry name" value="NAD(P)-binding Rossmann-like Domain"/>
    <property type="match status" value="1"/>
</dbReference>
<dbReference type="PROSITE" id="PS00061">
    <property type="entry name" value="ADH_SHORT"/>
    <property type="match status" value="1"/>
</dbReference>
<evidence type="ECO:0008006" key="3">
    <source>
        <dbReference type="Google" id="ProtNLM"/>
    </source>
</evidence>
<protein>
    <recommendedName>
        <fullName evidence="3">Dehydrogenase/reductase SDR family member 4</fullName>
    </recommendedName>
</protein>
<sequence>MVWRRELASKMGIFDGQVAVVTASTAGIGKAIAERFAKDGAHVVVSSRKQKNVDQVVKEFKDAGYSVSGCACHVSKEEDRAKLIDFSINAFPGCQQIDILVSNAAVSPSPGPLDAMSEEMWDKLFSVNVKSAGLLVGQAQPYMKDGGSIVFVSSIAGYNPSAPLAGYGVTKTALFGLTKGLAAELGASKKIRVNCVAPGVIRTRFSRMLWENEQVLEEVNKGCVLSRIGEPEEIAGPVVFLCSKDASYITGETLLVAGGKGAARL</sequence>
<dbReference type="InterPro" id="IPR036291">
    <property type="entry name" value="NAD(P)-bd_dom_sf"/>
</dbReference>
<reference evidence="2" key="1">
    <citation type="submission" date="2021-01" db="EMBL/GenBank/DDBJ databases">
        <authorList>
            <person name="Corre E."/>
            <person name="Pelletier E."/>
            <person name="Niang G."/>
            <person name="Scheremetjew M."/>
            <person name="Finn R."/>
            <person name="Kale V."/>
            <person name="Holt S."/>
            <person name="Cochrane G."/>
            <person name="Meng A."/>
            <person name="Brown T."/>
            <person name="Cohen L."/>
        </authorList>
    </citation>
    <scope>NUCLEOTIDE SEQUENCE</scope>
    <source>
        <strain evidence="2">SoJaBio B1-5/56/2</strain>
    </source>
</reference>
<evidence type="ECO:0000313" key="2">
    <source>
        <dbReference type="EMBL" id="CAE2340272.1"/>
    </source>
</evidence>
<dbReference type="InterPro" id="IPR020904">
    <property type="entry name" value="Sc_DH/Rdtase_CS"/>
</dbReference>